<dbReference type="Gene3D" id="3.30.750.180">
    <property type="entry name" value="GpdQ, beta-strand dimerisation domain"/>
    <property type="match status" value="1"/>
</dbReference>
<name>Q5UEX4_9PROT</name>
<comment type="similarity">
    <text evidence="4">Belongs to the cyclic nucleotide phosphodiesterase class-III family.</text>
</comment>
<evidence type="ECO:0000256" key="2">
    <source>
        <dbReference type="ARBA" id="ARBA00022801"/>
    </source>
</evidence>
<dbReference type="InterPro" id="IPR042281">
    <property type="entry name" value="GpdQ_beta-strand"/>
</dbReference>
<dbReference type="InterPro" id="IPR042283">
    <property type="entry name" value="GpdQ_catalytic"/>
</dbReference>
<evidence type="ECO:0000256" key="3">
    <source>
        <dbReference type="ARBA" id="ARBA00023004"/>
    </source>
</evidence>
<dbReference type="EMBL" id="AY744399">
    <property type="protein sequence ID" value="AAV31647.1"/>
    <property type="molecule type" value="Genomic_DNA"/>
</dbReference>
<accession>Q5UEX4</accession>
<dbReference type="Pfam" id="PF00149">
    <property type="entry name" value="Metallophos"/>
    <property type="match status" value="1"/>
</dbReference>
<dbReference type="PANTHER" id="PTHR42988">
    <property type="entry name" value="PHOSPHOHYDROLASE"/>
    <property type="match status" value="1"/>
</dbReference>
<dbReference type="GO" id="GO:0004112">
    <property type="term" value="F:cyclic-nucleotide phosphodiesterase activity"/>
    <property type="evidence" value="ECO:0007669"/>
    <property type="project" value="InterPro"/>
</dbReference>
<evidence type="ECO:0000313" key="6">
    <source>
        <dbReference type="EMBL" id="AAV31647.1"/>
    </source>
</evidence>
<dbReference type="PANTHER" id="PTHR42988:SF2">
    <property type="entry name" value="CYCLIC NUCLEOTIDE PHOSPHODIESTERASE CBUA0032-RELATED"/>
    <property type="match status" value="1"/>
</dbReference>
<evidence type="ECO:0000256" key="4">
    <source>
        <dbReference type="ARBA" id="ARBA00025742"/>
    </source>
</evidence>
<dbReference type="InterPro" id="IPR026575">
    <property type="entry name" value="GpdQ/CpdA-like"/>
</dbReference>
<keyword evidence="3" id="KW-0408">Iron</keyword>
<dbReference type="AlphaFoldDB" id="Q5UEX4"/>
<reference evidence="6" key="1">
    <citation type="submission" date="2004-09" db="EMBL/GenBank/DDBJ databases">
        <title>SAR116.</title>
        <authorList>
            <person name="Sabehi G."/>
            <person name="Beja O."/>
        </authorList>
    </citation>
    <scope>NUCLEOTIDE SEQUENCE</scope>
</reference>
<protein>
    <submittedName>
        <fullName evidence="6">Predicted Ser/Thr protein phosphatase family protein</fullName>
    </submittedName>
</protein>
<feature type="domain" description="Calcineurin-like phosphoesterase" evidence="5">
    <location>
        <begin position="1"/>
        <end position="201"/>
    </location>
</feature>
<dbReference type="Gene3D" id="3.60.21.40">
    <property type="entry name" value="GpdQ, catalytic alpha/beta sandwich domain"/>
    <property type="match status" value="1"/>
</dbReference>
<gene>
    <name evidence="6" type="ORF">Red2C11_63</name>
</gene>
<dbReference type="InterPro" id="IPR004843">
    <property type="entry name" value="Calcineurin-like_PHP"/>
</dbReference>
<dbReference type="InterPro" id="IPR050884">
    <property type="entry name" value="CNP_phosphodiesterase-III"/>
</dbReference>
<dbReference type="SUPFAM" id="SSF56300">
    <property type="entry name" value="Metallo-dependent phosphatases"/>
    <property type="match status" value="1"/>
</dbReference>
<evidence type="ECO:0000256" key="1">
    <source>
        <dbReference type="ARBA" id="ARBA00022723"/>
    </source>
</evidence>
<evidence type="ECO:0000259" key="5">
    <source>
        <dbReference type="Pfam" id="PF00149"/>
    </source>
</evidence>
<dbReference type="InterPro" id="IPR029052">
    <property type="entry name" value="Metallo-depent_PP-like"/>
</dbReference>
<organism evidence="6">
    <name type="scientific">uncultured alpha proteobacterium EBAC2C11</name>
    <dbReference type="NCBI Taxonomy" id="295349"/>
    <lineage>
        <taxon>Bacteria</taxon>
        <taxon>Pseudomonadati</taxon>
        <taxon>Pseudomonadota</taxon>
        <taxon>Alphaproteobacteria</taxon>
        <taxon>Candidatus Puniceispirillales</taxon>
        <taxon>environmental samples</taxon>
    </lineage>
</organism>
<sequence length="256" mass="28246">MLVAQISDTHLITPGGPGRFGNEKLIALEKCIEAINNLDTLPDVVIHTGDLSDNGSSAELLLAKKHLDKLVVPYYVTPGNKDCADKLIEVFTEQLSDVVTGGPITYLVDSLPIKLASLDTTTSLDNRGLLDFKKIAAIDKVLSMHQDDPVIIFSHHPPFNLSSENSPHYEFVSENSIKLFDELVDRHAQIVALFCGHFHRPIRKSMGLFDANIAPPVCNLIDYSSTKTGPNHIGNFQLHNFGKGYEFTTEVKMISH</sequence>
<proteinExistence type="inferred from homology"/>
<dbReference type="GO" id="GO:0046872">
    <property type="term" value="F:metal ion binding"/>
    <property type="evidence" value="ECO:0007669"/>
    <property type="project" value="UniProtKB-KW"/>
</dbReference>
<dbReference type="CDD" id="cd07402">
    <property type="entry name" value="MPP_GpdQ"/>
    <property type="match status" value="1"/>
</dbReference>
<keyword evidence="2" id="KW-0378">Hydrolase</keyword>
<keyword evidence="1" id="KW-0479">Metal-binding</keyword>